<dbReference type="Gene3D" id="2.30.30.60">
    <property type="match status" value="1"/>
</dbReference>
<evidence type="ECO:0008006" key="4">
    <source>
        <dbReference type="Google" id="ProtNLM"/>
    </source>
</evidence>
<dbReference type="SUPFAM" id="SSF82689">
    <property type="entry name" value="Mechanosensitive channel protein MscS (YggB), C-terminal domain"/>
    <property type="match status" value="1"/>
</dbReference>
<dbReference type="PANTHER" id="PTHR30221:SF1">
    <property type="entry name" value="SMALL-CONDUCTANCE MECHANOSENSITIVE CHANNEL"/>
    <property type="match status" value="1"/>
</dbReference>
<dbReference type="InterPro" id="IPR023408">
    <property type="entry name" value="MscS_beta-dom_sf"/>
</dbReference>
<evidence type="ECO:0000259" key="1">
    <source>
        <dbReference type="Pfam" id="PF00924"/>
    </source>
</evidence>
<dbReference type="InterPro" id="IPR045275">
    <property type="entry name" value="MscS_archaea/bacteria_type"/>
</dbReference>
<organism evidence="3">
    <name type="scientific">marine sediment metagenome</name>
    <dbReference type="NCBI Taxonomy" id="412755"/>
    <lineage>
        <taxon>unclassified sequences</taxon>
        <taxon>metagenomes</taxon>
        <taxon>ecological metagenomes</taxon>
    </lineage>
</organism>
<proteinExistence type="predicted"/>
<evidence type="ECO:0000313" key="3">
    <source>
        <dbReference type="EMBL" id="GAG07218.1"/>
    </source>
</evidence>
<dbReference type="Pfam" id="PF00924">
    <property type="entry name" value="MS_channel_2nd"/>
    <property type="match status" value="1"/>
</dbReference>
<feature type="non-terminal residue" evidence="3">
    <location>
        <position position="1"/>
    </location>
</feature>
<feature type="domain" description="Mechanosensitive ion channel MscS C-terminal" evidence="2">
    <location>
        <begin position="42"/>
        <end position="123"/>
    </location>
</feature>
<name>X0V3X5_9ZZZZ</name>
<dbReference type="EMBL" id="BARS01028334">
    <property type="protein sequence ID" value="GAG07218.1"/>
    <property type="molecule type" value="Genomic_DNA"/>
</dbReference>
<protein>
    <recommendedName>
        <fullName evidence="4">Mechanosensitive ion channel family protein</fullName>
    </recommendedName>
</protein>
<dbReference type="GO" id="GO:0016020">
    <property type="term" value="C:membrane"/>
    <property type="evidence" value="ECO:0007669"/>
    <property type="project" value="InterPro"/>
</dbReference>
<sequence>VGIRSTRVRTYSNEVIIVPNSIMANSKIINYAQPTLYGRGQVKFGVVYGANPDKVQKTILDIVKKHPKISTKKEPVVEFLSMGDFSLNFTAKFWCEDYTAVWRTERELTTAIYNGLNKAKIGIPFPTQTVYLKK</sequence>
<feature type="domain" description="Mechanosensitive ion channel MscS" evidence="1">
    <location>
        <begin position="1"/>
        <end position="32"/>
    </location>
</feature>
<accession>X0V3X5</accession>
<evidence type="ECO:0000259" key="2">
    <source>
        <dbReference type="Pfam" id="PF21082"/>
    </source>
</evidence>
<dbReference type="AlphaFoldDB" id="X0V3X5"/>
<dbReference type="Pfam" id="PF21082">
    <property type="entry name" value="MS_channel_3rd"/>
    <property type="match status" value="1"/>
</dbReference>
<comment type="caution">
    <text evidence="3">The sequence shown here is derived from an EMBL/GenBank/DDBJ whole genome shotgun (WGS) entry which is preliminary data.</text>
</comment>
<dbReference type="InterPro" id="IPR049278">
    <property type="entry name" value="MS_channel_C"/>
</dbReference>
<dbReference type="GO" id="GO:0008381">
    <property type="term" value="F:mechanosensitive monoatomic ion channel activity"/>
    <property type="evidence" value="ECO:0007669"/>
    <property type="project" value="InterPro"/>
</dbReference>
<dbReference type="InterPro" id="IPR006685">
    <property type="entry name" value="MscS_channel_2nd"/>
</dbReference>
<dbReference type="PANTHER" id="PTHR30221">
    <property type="entry name" value="SMALL-CONDUCTANCE MECHANOSENSITIVE CHANNEL"/>
    <property type="match status" value="1"/>
</dbReference>
<gene>
    <name evidence="3" type="ORF">S01H1_44419</name>
</gene>
<dbReference type="Gene3D" id="3.30.70.100">
    <property type="match status" value="1"/>
</dbReference>
<dbReference type="InterPro" id="IPR011066">
    <property type="entry name" value="MscS_channel_C_sf"/>
</dbReference>
<reference evidence="3" key="1">
    <citation type="journal article" date="2014" name="Front. Microbiol.">
        <title>High frequency of phylogenetically diverse reductive dehalogenase-homologous genes in deep subseafloor sedimentary metagenomes.</title>
        <authorList>
            <person name="Kawai M."/>
            <person name="Futagami T."/>
            <person name="Toyoda A."/>
            <person name="Takaki Y."/>
            <person name="Nishi S."/>
            <person name="Hori S."/>
            <person name="Arai W."/>
            <person name="Tsubouchi T."/>
            <person name="Morono Y."/>
            <person name="Uchiyama I."/>
            <person name="Ito T."/>
            <person name="Fujiyama A."/>
            <person name="Inagaki F."/>
            <person name="Takami H."/>
        </authorList>
    </citation>
    <scope>NUCLEOTIDE SEQUENCE</scope>
    <source>
        <strain evidence="3">Expedition CK06-06</strain>
    </source>
</reference>